<dbReference type="FunFam" id="3.40.50.300:FF:000840">
    <property type="entry name" value="Immune-associated nucleotide-binding protein 9"/>
    <property type="match status" value="1"/>
</dbReference>
<proteinExistence type="inferred from homology"/>
<dbReference type="AlphaFoldDB" id="A0AAE1B4J9"/>
<feature type="coiled-coil region" evidence="4">
    <location>
        <begin position="333"/>
        <end position="364"/>
    </location>
</feature>
<keyword evidence="7" id="KW-1185">Reference proteome</keyword>
<feature type="coiled-coil region" evidence="4">
    <location>
        <begin position="271"/>
        <end position="305"/>
    </location>
</feature>
<dbReference type="PANTHER" id="PTHR10903:SF184">
    <property type="entry name" value="GTP-BINDING PROTEIN A"/>
    <property type="match status" value="1"/>
</dbReference>
<dbReference type="EMBL" id="JAWDGP010000556">
    <property type="protein sequence ID" value="KAK3799538.1"/>
    <property type="molecule type" value="Genomic_DNA"/>
</dbReference>
<dbReference type="InterPro" id="IPR006703">
    <property type="entry name" value="G_AIG1"/>
</dbReference>
<name>A0AAE1B4J9_9GAST</name>
<evidence type="ECO:0000256" key="1">
    <source>
        <dbReference type="ARBA" id="ARBA00008535"/>
    </source>
</evidence>
<dbReference type="PANTHER" id="PTHR10903">
    <property type="entry name" value="GTPASE, IMAP FAMILY MEMBER-RELATED"/>
    <property type="match status" value="1"/>
</dbReference>
<organism evidence="6 7">
    <name type="scientific">Elysia crispata</name>
    <name type="common">lettuce slug</name>
    <dbReference type="NCBI Taxonomy" id="231223"/>
    <lineage>
        <taxon>Eukaryota</taxon>
        <taxon>Metazoa</taxon>
        <taxon>Spiralia</taxon>
        <taxon>Lophotrochozoa</taxon>
        <taxon>Mollusca</taxon>
        <taxon>Gastropoda</taxon>
        <taxon>Heterobranchia</taxon>
        <taxon>Euthyneura</taxon>
        <taxon>Panpulmonata</taxon>
        <taxon>Sacoglossa</taxon>
        <taxon>Placobranchoidea</taxon>
        <taxon>Plakobranchidae</taxon>
        <taxon>Elysia</taxon>
    </lineage>
</organism>
<keyword evidence="4" id="KW-0175">Coiled coil</keyword>
<dbReference type="InterPro" id="IPR027417">
    <property type="entry name" value="P-loop_NTPase"/>
</dbReference>
<evidence type="ECO:0000256" key="3">
    <source>
        <dbReference type="ARBA" id="ARBA00023134"/>
    </source>
</evidence>
<gene>
    <name evidence="6" type="ORF">RRG08_052722</name>
</gene>
<dbReference type="Proteomes" id="UP001283361">
    <property type="component" value="Unassembled WGS sequence"/>
</dbReference>
<dbReference type="Pfam" id="PF04548">
    <property type="entry name" value="AIG1"/>
    <property type="match status" value="1"/>
</dbReference>
<dbReference type="Gene3D" id="3.40.50.300">
    <property type="entry name" value="P-loop containing nucleotide triphosphate hydrolases"/>
    <property type="match status" value="1"/>
</dbReference>
<evidence type="ECO:0000256" key="2">
    <source>
        <dbReference type="ARBA" id="ARBA00022741"/>
    </source>
</evidence>
<evidence type="ECO:0000259" key="5">
    <source>
        <dbReference type="PROSITE" id="PS51720"/>
    </source>
</evidence>
<sequence length="411" mass="47283">MIEEGTRLREIFFDTGPRVPSKKAVMNLDMMLIGKTGCGKSATGNSILGHKAFRSCGNMDSVTIQSKKDITVFEESRILRVVDTPGVGDTRLSQEEGEALFMTAVKEAIAMNPAGYHALLFVLRFGSRLTKEDADIMKFMKGVFGENFIRNHCIVIMTNGDDFKYKQEEGDIETSFEDWCKQQGGLFAEVYQEVQERIILFDNKLKTHYAHQRRELVTAIDKLMLGGRRYTNDKFEKAQRAREEILAKDKFLGVEEEINDENRIILSMLKNAKQKENIDEKMNDLEKLKTKVSQLVDKIVRLDNKSGLLHNSLTVASKTQNKVENDLESLKFYKDLEKKKTEESRHLKEQMEQIQRQLDQQEQGHIQDKKTITKIEDELQQNRDRTNNVFADNILTAVKWGINTLASWWSG</sequence>
<comment type="similarity">
    <text evidence="1">Belongs to the TRAFAC class TrmE-Era-EngA-EngB-Septin-like GTPase superfamily. AIG1/Toc34/Toc159-like paraseptin GTPase family. IAN subfamily.</text>
</comment>
<comment type="caution">
    <text evidence="6">The sequence shown here is derived from an EMBL/GenBank/DDBJ whole genome shotgun (WGS) entry which is preliminary data.</text>
</comment>
<keyword evidence="2" id="KW-0547">Nucleotide-binding</keyword>
<feature type="domain" description="AIG1-type G" evidence="5">
    <location>
        <begin position="25"/>
        <end position="239"/>
    </location>
</feature>
<protein>
    <recommendedName>
        <fullName evidence="5">AIG1-type G domain-containing protein</fullName>
    </recommendedName>
</protein>
<dbReference type="PROSITE" id="PS51720">
    <property type="entry name" value="G_AIG1"/>
    <property type="match status" value="1"/>
</dbReference>
<accession>A0AAE1B4J9</accession>
<dbReference type="GO" id="GO:0005525">
    <property type="term" value="F:GTP binding"/>
    <property type="evidence" value="ECO:0007669"/>
    <property type="project" value="UniProtKB-KW"/>
</dbReference>
<dbReference type="InterPro" id="IPR045058">
    <property type="entry name" value="GIMA/IAN/Toc"/>
</dbReference>
<dbReference type="SUPFAM" id="SSF52540">
    <property type="entry name" value="P-loop containing nucleoside triphosphate hydrolases"/>
    <property type="match status" value="1"/>
</dbReference>
<evidence type="ECO:0000313" key="7">
    <source>
        <dbReference type="Proteomes" id="UP001283361"/>
    </source>
</evidence>
<evidence type="ECO:0000256" key="4">
    <source>
        <dbReference type="SAM" id="Coils"/>
    </source>
</evidence>
<reference evidence="6" key="1">
    <citation type="journal article" date="2023" name="G3 (Bethesda)">
        <title>A reference genome for the long-term kleptoplast-retaining sea slug Elysia crispata morphotype clarki.</title>
        <authorList>
            <person name="Eastman K.E."/>
            <person name="Pendleton A.L."/>
            <person name="Shaikh M.A."/>
            <person name="Suttiyut T."/>
            <person name="Ogas R."/>
            <person name="Tomko P."/>
            <person name="Gavelis G."/>
            <person name="Widhalm J.R."/>
            <person name="Wisecaver J.H."/>
        </authorList>
    </citation>
    <scope>NUCLEOTIDE SEQUENCE</scope>
    <source>
        <strain evidence="6">ECLA1</strain>
    </source>
</reference>
<evidence type="ECO:0000313" key="6">
    <source>
        <dbReference type="EMBL" id="KAK3799538.1"/>
    </source>
</evidence>
<keyword evidence="3" id="KW-0342">GTP-binding</keyword>